<reference evidence="3 5" key="2">
    <citation type="submission" date="2019-07" db="EMBL/GenBank/DDBJ databases">
        <title>Whole genome shotgun sequence of Kocuria flava NBRC 107626.</title>
        <authorList>
            <person name="Hosoyama A."/>
            <person name="Uohara A."/>
            <person name="Ohji S."/>
            <person name="Ichikawa N."/>
        </authorList>
    </citation>
    <scope>NUCLEOTIDE SEQUENCE [LARGE SCALE GENOMIC DNA]</scope>
    <source>
        <strain evidence="3 5">NBRC 107626</strain>
    </source>
</reference>
<feature type="transmembrane region" description="Helical" evidence="1">
    <location>
        <begin position="45"/>
        <end position="65"/>
    </location>
</feature>
<dbReference type="STRING" id="446860.AS188_10140"/>
<evidence type="ECO:0000313" key="4">
    <source>
        <dbReference type="Proteomes" id="UP000057181"/>
    </source>
</evidence>
<dbReference type="AlphaFoldDB" id="A0A0U3GAB0"/>
<evidence type="ECO:0000313" key="3">
    <source>
        <dbReference type="EMBL" id="GEO91536.1"/>
    </source>
</evidence>
<reference evidence="2 4" key="1">
    <citation type="submission" date="2015-11" db="EMBL/GenBank/DDBJ databases">
        <title>Complete Genome Sequence of Kocuria flava strain HO-9041.</title>
        <authorList>
            <person name="Zhou M."/>
            <person name="Dai J."/>
        </authorList>
    </citation>
    <scope>NUCLEOTIDE SEQUENCE [LARGE SCALE GENOMIC DNA]</scope>
    <source>
        <strain evidence="2 4">HO-9041</strain>
    </source>
</reference>
<keyword evidence="1" id="KW-1133">Transmembrane helix</keyword>
<dbReference type="Proteomes" id="UP000321155">
    <property type="component" value="Unassembled WGS sequence"/>
</dbReference>
<dbReference type="RefSeq" id="WP_058858748.1">
    <property type="nucleotide sequence ID" value="NZ_BJZR01000014.1"/>
</dbReference>
<protein>
    <submittedName>
        <fullName evidence="2">Uncharacterized protein</fullName>
    </submittedName>
</protein>
<feature type="transmembrane region" description="Helical" evidence="1">
    <location>
        <begin position="71"/>
        <end position="88"/>
    </location>
</feature>
<accession>A0A0U3GAB0</accession>
<gene>
    <name evidence="2" type="ORF">AS188_10140</name>
    <name evidence="3" type="ORF">KFL01_08420</name>
</gene>
<evidence type="ECO:0000256" key="1">
    <source>
        <dbReference type="SAM" id="Phobius"/>
    </source>
</evidence>
<dbReference type="EMBL" id="CP013254">
    <property type="protein sequence ID" value="ALU40043.1"/>
    <property type="molecule type" value="Genomic_DNA"/>
</dbReference>
<keyword evidence="1" id="KW-0812">Transmembrane</keyword>
<dbReference type="Proteomes" id="UP000057181">
    <property type="component" value="Chromosome"/>
</dbReference>
<keyword evidence="5" id="KW-1185">Reference proteome</keyword>
<sequence length="93" mass="9497">MPDPILTDGSIAVPIGLIACLVALTSTTWPLLVGESVGVRRRRRAVLGSWCCLAAVAAVAVAGFVPGLHGFIALAAVIVVATTTLLHARSRPA</sequence>
<dbReference type="KEGG" id="kfv:AS188_10140"/>
<feature type="transmembrane region" description="Helical" evidence="1">
    <location>
        <begin position="12"/>
        <end position="33"/>
    </location>
</feature>
<name>A0A0U3GAB0_9MICC</name>
<dbReference type="EMBL" id="BJZR01000014">
    <property type="protein sequence ID" value="GEO91536.1"/>
    <property type="molecule type" value="Genomic_DNA"/>
</dbReference>
<proteinExistence type="predicted"/>
<keyword evidence="1" id="KW-0472">Membrane</keyword>
<organism evidence="2 4">
    <name type="scientific">Kocuria flava</name>
    <dbReference type="NCBI Taxonomy" id="446860"/>
    <lineage>
        <taxon>Bacteria</taxon>
        <taxon>Bacillati</taxon>
        <taxon>Actinomycetota</taxon>
        <taxon>Actinomycetes</taxon>
        <taxon>Micrococcales</taxon>
        <taxon>Micrococcaceae</taxon>
        <taxon>Kocuria</taxon>
    </lineage>
</organism>
<evidence type="ECO:0000313" key="5">
    <source>
        <dbReference type="Proteomes" id="UP000321155"/>
    </source>
</evidence>
<evidence type="ECO:0000313" key="2">
    <source>
        <dbReference type="EMBL" id="ALU40043.1"/>
    </source>
</evidence>